<dbReference type="GO" id="GO:0009414">
    <property type="term" value="P:response to water deprivation"/>
    <property type="evidence" value="ECO:0007669"/>
    <property type="project" value="TreeGrafter"/>
</dbReference>
<dbReference type="InterPro" id="IPR001464">
    <property type="entry name" value="Annexin"/>
</dbReference>
<dbReference type="GO" id="GO:0009408">
    <property type="term" value="P:response to heat"/>
    <property type="evidence" value="ECO:0007669"/>
    <property type="project" value="TreeGrafter"/>
</dbReference>
<evidence type="ECO:0000256" key="4">
    <source>
        <dbReference type="ARBA" id="ARBA00023216"/>
    </source>
</evidence>
<dbReference type="EMBL" id="JAUIZM010000008">
    <property type="protein sequence ID" value="KAK1371118.1"/>
    <property type="molecule type" value="Genomic_DNA"/>
</dbReference>
<keyword evidence="5" id="KW-0111">Calcium/phospholipid-binding</keyword>
<evidence type="ECO:0000256" key="3">
    <source>
        <dbReference type="ARBA" id="ARBA00022837"/>
    </source>
</evidence>
<organism evidence="6 7">
    <name type="scientific">Heracleum sosnowskyi</name>
    <dbReference type="NCBI Taxonomy" id="360622"/>
    <lineage>
        <taxon>Eukaryota</taxon>
        <taxon>Viridiplantae</taxon>
        <taxon>Streptophyta</taxon>
        <taxon>Embryophyta</taxon>
        <taxon>Tracheophyta</taxon>
        <taxon>Spermatophyta</taxon>
        <taxon>Magnoliopsida</taxon>
        <taxon>eudicotyledons</taxon>
        <taxon>Gunneridae</taxon>
        <taxon>Pentapetalae</taxon>
        <taxon>asterids</taxon>
        <taxon>campanulids</taxon>
        <taxon>Apiales</taxon>
        <taxon>Apiaceae</taxon>
        <taxon>Apioideae</taxon>
        <taxon>apioid superclade</taxon>
        <taxon>Tordylieae</taxon>
        <taxon>Tordyliinae</taxon>
        <taxon>Heracleum</taxon>
    </lineage>
</organism>
<dbReference type="GO" id="GO:0005544">
    <property type="term" value="F:calcium-dependent phospholipid binding"/>
    <property type="evidence" value="ECO:0007669"/>
    <property type="project" value="UniProtKB-KW"/>
</dbReference>
<sequence>MMGPACELASDSSGFVTNWASGSFASCPAWFQRKVPLSSSQSTDFLKAVEEAILYDFGCNGACDVRRKSFQESEQVQEQIPVLKKPSKFTEESSSRSFIEKAVLLWLQDPATRDATLLKKAFREDRLNLRVATEIICSRTSSQIQQLKPLYFNMYRVYLEHEIEHQTHGHHKKMLLKYLATPRYERPEVDQLMAGDDARALYKAGEKRLGTDEKTFIRIFCERSRAHLAAIREAYLRLYERPLEKAVKHETSGHFDFAELQKNRAASGCQVVATVAGKEAVSRIFAKEKAAILQKRMKGFRIYKLQGTFLWQKMGANTPSFVASGGA</sequence>
<dbReference type="GO" id="GO:0009651">
    <property type="term" value="P:response to salt stress"/>
    <property type="evidence" value="ECO:0007669"/>
    <property type="project" value="TreeGrafter"/>
</dbReference>
<proteinExistence type="inferred from homology"/>
<evidence type="ECO:0000256" key="2">
    <source>
        <dbReference type="ARBA" id="ARBA00022737"/>
    </source>
</evidence>
<keyword evidence="7" id="KW-1185">Reference proteome</keyword>
<gene>
    <name evidence="6" type="ORF">POM88_037210</name>
</gene>
<evidence type="ECO:0000313" key="7">
    <source>
        <dbReference type="Proteomes" id="UP001237642"/>
    </source>
</evidence>
<dbReference type="SMART" id="SM00335">
    <property type="entry name" value="ANX"/>
    <property type="match status" value="2"/>
</dbReference>
<dbReference type="Gene3D" id="1.10.220.10">
    <property type="entry name" value="Annexin"/>
    <property type="match status" value="2"/>
</dbReference>
<dbReference type="PROSITE" id="PS51897">
    <property type="entry name" value="ANNEXIN_2"/>
    <property type="match status" value="2"/>
</dbReference>
<keyword evidence="3" id="KW-0106">Calcium</keyword>
<comment type="caution">
    <text evidence="6">The sequence shown here is derived from an EMBL/GenBank/DDBJ whole genome shotgun (WGS) entry which is preliminary data.</text>
</comment>
<protein>
    <submittedName>
        <fullName evidence="6">Annexin</fullName>
    </submittedName>
</protein>
<evidence type="ECO:0000256" key="1">
    <source>
        <dbReference type="ARBA" id="ARBA00007831"/>
    </source>
</evidence>
<evidence type="ECO:0000256" key="5">
    <source>
        <dbReference type="ARBA" id="ARBA00023302"/>
    </source>
</evidence>
<name>A0AAD8MGG0_9APIA</name>
<evidence type="ECO:0000313" key="6">
    <source>
        <dbReference type="EMBL" id="KAK1371118.1"/>
    </source>
</evidence>
<dbReference type="Proteomes" id="UP001237642">
    <property type="component" value="Unassembled WGS sequence"/>
</dbReference>
<accession>A0AAD8MGG0</accession>
<dbReference type="AlphaFoldDB" id="A0AAD8MGG0"/>
<dbReference type="InterPro" id="IPR018502">
    <property type="entry name" value="Annexin_repeat"/>
</dbReference>
<dbReference type="PANTHER" id="PTHR10502">
    <property type="entry name" value="ANNEXIN"/>
    <property type="match status" value="1"/>
</dbReference>
<dbReference type="GO" id="GO:0005886">
    <property type="term" value="C:plasma membrane"/>
    <property type="evidence" value="ECO:0007669"/>
    <property type="project" value="TreeGrafter"/>
</dbReference>
<dbReference type="InterPro" id="IPR037104">
    <property type="entry name" value="Annexin_sf"/>
</dbReference>
<dbReference type="GO" id="GO:0005737">
    <property type="term" value="C:cytoplasm"/>
    <property type="evidence" value="ECO:0007669"/>
    <property type="project" value="TreeGrafter"/>
</dbReference>
<dbReference type="SUPFAM" id="SSF47874">
    <property type="entry name" value="Annexin"/>
    <property type="match status" value="1"/>
</dbReference>
<dbReference type="GO" id="GO:0001786">
    <property type="term" value="F:phosphatidylserine binding"/>
    <property type="evidence" value="ECO:0007669"/>
    <property type="project" value="TreeGrafter"/>
</dbReference>
<reference evidence="6" key="2">
    <citation type="submission" date="2023-05" db="EMBL/GenBank/DDBJ databases">
        <authorList>
            <person name="Schelkunov M.I."/>
        </authorList>
    </citation>
    <scope>NUCLEOTIDE SEQUENCE</scope>
    <source>
        <strain evidence="6">Hsosn_3</strain>
        <tissue evidence="6">Leaf</tissue>
    </source>
</reference>
<dbReference type="PRINTS" id="PR00196">
    <property type="entry name" value="ANNEXIN"/>
</dbReference>
<dbReference type="Pfam" id="PF00191">
    <property type="entry name" value="Annexin"/>
    <property type="match status" value="2"/>
</dbReference>
<dbReference type="GO" id="GO:0005509">
    <property type="term" value="F:calcium ion binding"/>
    <property type="evidence" value="ECO:0007669"/>
    <property type="project" value="InterPro"/>
</dbReference>
<dbReference type="GO" id="GO:0009409">
    <property type="term" value="P:response to cold"/>
    <property type="evidence" value="ECO:0007669"/>
    <property type="project" value="TreeGrafter"/>
</dbReference>
<keyword evidence="4" id="KW-0041">Annexin</keyword>
<dbReference type="FunFam" id="1.10.220.10:FF:000002">
    <property type="entry name" value="Annexin"/>
    <property type="match status" value="1"/>
</dbReference>
<keyword evidence="2" id="KW-0677">Repeat</keyword>
<reference evidence="6" key="1">
    <citation type="submission" date="2023-02" db="EMBL/GenBank/DDBJ databases">
        <title>Genome of toxic invasive species Heracleum sosnowskyi carries increased number of genes despite the absence of recent whole-genome duplications.</title>
        <authorList>
            <person name="Schelkunov M."/>
            <person name="Shtratnikova V."/>
            <person name="Makarenko M."/>
            <person name="Klepikova A."/>
            <person name="Omelchenko D."/>
            <person name="Novikova G."/>
            <person name="Obukhova E."/>
            <person name="Bogdanov V."/>
            <person name="Penin A."/>
            <person name="Logacheva M."/>
        </authorList>
    </citation>
    <scope>NUCLEOTIDE SEQUENCE</scope>
    <source>
        <strain evidence="6">Hsosn_3</strain>
        <tissue evidence="6">Leaf</tissue>
    </source>
</reference>
<comment type="similarity">
    <text evidence="1">Belongs to the annexin family.</text>
</comment>
<dbReference type="PANTHER" id="PTHR10502:SF102">
    <property type="entry name" value="ANNEXIN B11"/>
    <property type="match status" value="1"/>
</dbReference>